<evidence type="ECO:0000313" key="12">
    <source>
        <dbReference type="EMBL" id="KIW45761.1"/>
    </source>
</evidence>
<dbReference type="SUPFAM" id="SSF52151">
    <property type="entry name" value="FabD/lysophospholipase-like"/>
    <property type="match status" value="1"/>
</dbReference>
<gene>
    <name evidence="12" type="ORF">PV06_04119</name>
</gene>
<comment type="catalytic activity">
    <reaction evidence="8 10">
        <text>a 1-acyl-sn-glycero-3-phosphocholine + H2O = sn-glycerol 3-phosphocholine + a fatty acid + H(+)</text>
        <dbReference type="Rhea" id="RHEA:15177"/>
        <dbReference type="ChEBI" id="CHEBI:15377"/>
        <dbReference type="ChEBI" id="CHEBI:15378"/>
        <dbReference type="ChEBI" id="CHEBI:16870"/>
        <dbReference type="ChEBI" id="CHEBI:28868"/>
        <dbReference type="ChEBI" id="CHEBI:58168"/>
        <dbReference type="EC" id="3.1.1.5"/>
    </reaction>
</comment>
<dbReference type="EMBL" id="KN847334">
    <property type="protein sequence ID" value="KIW45761.1"/>
    <property type="molecule type" value="Genomic_DNA"/>
</dbReference>
<dbReference type="GO" id="GO:0004622">
    <property type="term" value="F:phosphatidylcholine lysophospholipase activity"/>
    <property type="evidence" value="ECO:0007669"/>
    <property type="project" value="UniProtKB-EC"/>
</dbReference>
<evidence type="ECO:0000256" key="10">
    <source>
        <dbReference type="RuleBase" id="RU362103"/>
    </source>
</evidence>
<keyword evidence="7" id="KW-0325">Glycoprotein</keyword>
<dbReference type="RefSeq" id="XP_016265977.1">
    <property type="nucleotide sequence ID" value="XM_016404972.1"/>
</dbReference>
<evidence type="ECO:0000256" key="3">
    <source>
        <dbReference type="ARBA" id="ARBA00022729"/>
    </source>
</evidence>
<keyword evidence="6 9" id="KW-0443">Lipid metabolism</keyword>
<evidence type="ECO:0000256" key="9">
    <source>
        <dbReference type="PROSITE-ProRule" id="PRU00555"/>
    </source>
</evidence>
<feature type="signal peptide" evidence="10">
    <location>
        <begin position="1"/>
        <end position="19"/>
    </location>
</feature>
<keyword evidence="3 10" id="KW-0732">Signal</keyword>
<dbReference type="AlphaFoldDB" id="A0A0D2B0V8"/>
<name>A0A0D2B0V8_9EURO</name>
<evidence type="ECO:0000259" key="11">
    <source>
        <dbReference type="PROSITE" id="PS51210"/>
    </source>
</evidence>
<dbReference type="PANTHER" id="PTHR10728">
    <property type="entry name" value="CYTOSOLIC PHOSPHOLIPASE A2"/>
    <property type="match status" value="1"/>
</dbReference>
<dbReference type="InterPro" id="IPR016035">
    <property type="entry name" value="Acyl_Trfase/lysoPLipase"/>
</dbReference>
<dbReference type="GeneID" id="27356193"/>
<feature type="domain" description="PLA2c" evidence="11">
    <location>
        <begin position="32"/>
        <end position="602"/>
    </location>
</feature>
<comment type="similarity">
    <text evidence="1 10">Belongs to the lysophospholipase family.</text>
</comment>
<evidence type="ECO:0000256" key="1">
    <source>
        <dbReference type="ARBA" id="ARBA00008780"/>
    </source>
</evidence>
<dbReference type="PROSITE" id="PS51210">
    <property type="entry name" value="PLA2C"/>
    <property type="match status" value="1"/>
</dbReference>
<evidence type="ECO:0000256" key="8">
    <source>
        <dbReference type="ARBA" id="ARBA00049531"/>
    </source>
</evidence>
<dbReference type="InterPro" id="IPR002642">
    <property type="entry name" value="LysoPLipase_cat_dom"/>
</dbReference>
<evidence type="ECO:0000256" key="6">
    <source>
        <dbReference type="ARBA" id="ARBA00023098"/>
    </source>
</evidence>
<evidence type="ECO:0000256" key="7">
    <source>
        <dbReference type="ARBA" id="ARBA00023180"/>
    </source>
</evidence>
<proteinExistence type="inferred from homology"/>
<dbReference type="GO" id="GO:0004623">
    <property type="term" value="F:phospholipase A2 activity"/>
    <property type="evidence" value="ECO:0007669"/>
    <property type="project" value="TreeGrafter"/>
</dbReference>
<organism evidence="12 13">
    <name type="scientific">Exophiala oligosperma</name>
    <dbReference type="NCBI Taxonomy" id="215243"/>
    <lineage>
        <taxon>Eukaryota</taxon>
        <taxon>Fungi</taxon>
        <taxon>Dikarya</taxon>
        <taxon>Ascomycota</taxon>
        <taxon>Pezizomycotina</taxon>
        <taxon>Eurotiomycetes</taxon>
        <taxon>Chaetothyriomycetidae</taxon>
        <taxon>Chaetothyriales</taxon>
        <taxon>Herpotrichiellaceae</taxon>
        <taxon>Exophiala</taxon>
    </lineage>
</organism>
<dbReference type="Pfam" id="PF01735">
    <property type="entry name" value="PLA2_B"/>
    <property type="match status" value="1"/>
</dbReference>
<dbReference type="Proteomes" id="UP000053342">
    <property type="component" value="Unassembled WGS sequence"/>
</dbReference>
<dbReference type="STRING" id="215243.A0A0D2B0V8"/>
<dbReference type="OrthoDB" id="4084751at2759"/>
<reference evidence="12 13" key="1">
    <citation type="submission" date="2015-01" db="EMBL/GenBank/DDBJ databases">
        <title>The Genome Sequence of Exophiala oligosperma CBS72588.</title>
        <authorList>
            <consortium name="The Broad Institute Genomics Platform"/>
            <person name="Cuomo C."/>
            <person name="de Hoog S."/>
            <person name="Gorbushina A."/>
            <person name="Stielow B."/>
            <person name="Teixiera M."/>
            <person name="Abouelleil A."/>
            <person name="Chapman S.B."/>
            <person name="Priest M."/>
            <person name="Young S.K."/>
            <person name="Wortman J."/>
            <person name="Nusbaum C."/>
            <person name="Birren B."/>
        </authorList>
    </citation>
    <scope>NUCLEOTIDE SEQUENCE [LARGE SCALE GENOMIC DNA]</scope>
    <source>
        <strain evidence="12 13">CBS 72588</strain>
    </source>
</reference>
<dbReference type="Gene3D" id="3.40.1090.10">
    <property type="entry name" value="Cytosolic phospholipase A2 catalytic domain"/>
    <property type="match status" value="1"/>
</dbReference>
<dbReference type="GO" id="GO:0005829">
    <property type="term" value="C:cytosol"/>
    <property type="evidence" value="ECO:0007669"/>
    <property type="project" value="TreeGrafter"/>
</dbReference>
<dbReference type="HOGENOM" id="CLU_014602_0_0_1"/>
<evidence type="ECO:0000256" key="4">
    <source>
        <dbReference type="ARBA" id="ARBA00022801"/>
    </source>
</evidence>
<sequence length="638" mass="70538">MRHSDILPLLAISALPIIAQNLSESYAPVYVNCPHNTTFTRPASEGLNPDEQTWVHNRKRVVAGALSKYLSNANMSDFDIDHYISNLNHSSHYEAVPTIGLAISGGGYASAIMGAGVIRALDGREKTSNAAGTGGLLQALTLLSGQSGGSWVVSSYTAAEFPMSDDLLDYWQPQIDRFTATTNGTHAATIESIVLDIATKAEAGFNVSVADLLGRINGYEFIPGPRGGLNVTLSNIKNLEKFRNYEMPLPIIQIAAVTNKDPNQLGLLVPTNRTPIYEMTPYEFGSWVEPADSFANMEYLGTTMMNGKPANSSVCVKGFDRLNWVIGASADAYEYWWLENHSNNTLGQFPKRSEVKRTPEGTYTLRKRLEPVFPSEEVEGLAEPFEKYFGLDLNGYTYARVPNPFRGRSNDPSDDQLKLVDATEVATSLPLAGQLARNASFIIAWDDNTDAYPNGWENGTNMYQAYRYFEEHNIPFPIVPTAATFIARNYTTKPVFFGCDAHLTSTNDTRAPIIAWFPNAPYSSYSNITFFQNQTPIPRAHDIWNNTFNEITQAAGALDPEWSACLACAAIDRSLAKVYPPMQRTAQCQRCFDRYCWDGVSAPDYPGHVDVDLKLVLNPNLSYAEWNATIGKALQRDP</sequence>
<evidence type="ECO:0000256" key="2">
    <source>
        <dbReference type="ARBA" id="ARBA00013274"/>
    </source>
</evidence>
<keyword evidence="5 9" id="KW-0442">Lipid degradation</keyword>
<dbReference type="VEuPathDB" id="FungiDB:PV06_04119"/>
<evidence type="ECO:0000313" key="13">
    <source>
        <dbReference type="Proteomes" id="UP000053342"/>
    </source>
</evidence>
<feature type="chain" id="PRO_5005112818" description="Lysophospholipase" evidence="10">
    <location>
        <begin position="20"/>
        <end position="638"/>
    </location>
</feature>
<keyword evidence="4 9" id="KW-0378">Hydrolase</keyword>
<dbReference type="PANTHER" id="PTHR10728:SF33">
    <property type="entry name" value="LYSOPHOSPHOLIPASE 1-RELATED"/>
    <property type="match status" value="1"/>
</dbReference>
<dbReference type="GO" id="GO:0046475">
    <property type="term" value="P:glycerophospholipid catabolic process"/>
    <property type="evidence" value="ECO:0007669"/>
    <property type="project" value="TreeGrafter"/>
</dbReference>
<protein>
    <recommendedName>
        <fullName evidence="2 10">Lysophospholipase</fullName>
        <ecNumber evidence="2 10">3.1.1.5</ecNumber>
    </recommendedName>
</protein>
<keyword evidence="13" id="KW-1185">Reference proteome</keyword>
<accession>A0A0D2B0V8</accession>
<dbReference type="SMART" id="SM00022">
    <property type="entry name" value="PLAc"/>
    <property type="match status" value="1"/>
</dbReference>
<evidence type="ECO:0000256" key="5">
    <source>
        <dbReference type="ARBA" id="ARBA00022963"/>
    </source>
</evidence>
<dbReference type="EC" id="3.1.1.5" evidence="2 10"/>